<dbReference type="GO" id="GO:0043565">
    <property type="term" value="F:sequence-specific DNA binding"/>
    <property type="evidence" value="ECO:0007669"/>
    <property type="project" value="InterPro"/>
</dbReference>
<dbReference type="SUPFAM" id="SSF46689">
    <property type="entry name" value="Homeodomain-like"/>
    <property type="match status" value="1"/>
</dbReference>
<dbReference type="Proteomes" id="UP000070810">
    <property type="component" value="Unassembled WGS sequence"/>
</dbReference>
<evidence type="ECO:0000313" key="6">
    <source>
        <dbReference type="Proteomes" id="UP000070810"/>
    </source>
</evidence>
<organism evidence="5 6">
    <name type="scientific">Leucobacter chromiiresistens</name>
    <dbReference type="NCBI Taxonomy" id="1079994"/>
    <lineage>
        <taxon>Bacteria</taxon>
        <taxon>Bacillati</taxon>
        <taxon>Actinomycetota</taxon>
        <taxon>Actinomycetes</taxon>
        <taxon>Micrococcales</taxon>
        <taxon>Microbacteriaceae</taxon>
        <taxon>Leucobacter</taxon>
    </lineage>
</organism>
<dbReference type="EMBL" id="LDRK01000031">
    <property type="protein sequence ID" value="KTR86039.1"/>
    <property type="molecule type" value="Genomic_DNA"/>
</dbReference>
<proteinExistence type="predicted"/>
<dbReference type="InterPro" id="IPR020449">
    <property type="entry name" value="Tscrpt_reg_AraC-type_HTH"/>
</dbReference>
<dbReference type="GO" id="GO:0003700">
    <property type="term" value="F:DNA-binding transcription factor activity"/>
    <property type="evidence" value="ECO:0007669"/>
    <property type="project" value="InterPro"/>
</dbReference>
<evidence type="ECO:0000313" key="5">
    <source>
        <dbReference type="EMBL" id="KTR86039.1"/>
    </source>
</evidence>
<dbReference type="AlphaFoldDB" id="A0A147ENE4"/>
<dbReference type="Pfam" id="PF14525">
    <property type="entry name" value="AraC_binding_2"/>
    <property type="match status" value="1"/>
</dbReference>
<dbReference type="InterPro" id="IPR009057">
    <property type="entry name" value="Homeodomain-like_sf"/>
</dbReference>
<dbReference type="InterPro" id="IPR050204">
    <property type="entry name" value="AraC_XylS_family_regulators"/>
</dbReference>
<evidence type="ECO:0000259" key="4">
    <source>
        <dbReference type="PROSITE" id="PS01124"/>
    </source>
</evidence>
<dbReference type="PRINTS" id="PR00032">
    <property type="entry name" value="HTHARAC"/>
</dbReference>
<dbReference type="PROSITE" id="PS01124">
    <property type="entry name" value="HTH_ARAC_FAMILY_2"/>
    <property type="match status" value="1"/>
</dbReference>
<evidence type="ECO:0000256" key="2">
    <source>
        <dbReference type="ARBA" id="ARBA00023125"/>
    </source>
</evidence>
<dbReference type="InterPro" id="IPR018060">
    <property type="entry name" value="HTH_AraC"/>
</dbReference>
<dbReference type="PANTHER" id="PTHR46796">
    <property type="entry name" value="HTH-TYPE TRANSCRIPTIONAL ACTIVATOR RHAS-RELATED"/>
    <property type="match status" value="1"/>
</dbReference>
<protein>
    <recommendedName>
        <fullName evidence="4">HTH araC/xylS-type domain-containing protein</fullName>
    </recommendedName>
</protein>
<accession>A0A147ENE4</accession>
<evidence type="ECO:0000256" key="1">
    <source>
        <dbReference type="ARBA" id="ARBA00023015"/>
    </source>
</evidence>
<keyword evidence="6" id="KW-1185">Reference proteome</keyword>
<dbReference type="InterPro" id="IPR035418">
    <property type="entry name" value="AraC-bd_2"/>
</dbReference>
<dbReference type="SMART" id="SM00342">
    <property type="entry name" value="HTH_ARAC"/>
    <property type="match status" value="1"/>
</dbReference>
<dbReference type="PANTHER" id="PTHR46796:SF6">
    <property type="entry name" value="ARAC SUBFAMILY"/>
    <property type="match status" value="1"/>
</dbReference>
<keyword evidence="1" id="KW-0805">Transcription regulation</keyword>
<evidence type="ECO:0000256" key="3">
    <source>
        <dbReference type="ARBA" id="ARBA00023163"/>
    </source>
</evidence>
<keyword evidence="3" id="KW-0804">Transcription</keyword>
<keyword evidence="2" id="KW-0238">DNA-binding</keyword>
<gene>
    <name evidence="5" type="ORF">NS354_06745</name>
</gene>
<name>A0A147ENE4_9MICO</name>
<dbReference type="Pfam" id="PF12833">
    <property type="entry name" value="HTH_18"/>
    <property type="match status" value="1"/>
</dbReference>
<dbReference type="Gene3D" id="1.10.10.60">
    <property type="entry name" value="Homeodomain-like"/>
    <property type="match status" value="1"/>
</dbReference>
<sequence length="288" mass="30958">MFVPLHCRGDGSRFAARIAQRRISPSMWVSRVSFDAHEAERPRALVEADATDHLLVMMQLRGAWTLSQRGRGARLGAGSIALVDAGEPYRMSVPTRGQDLIVLQLTRESLGLSDRAIGESVARATGASVPGQAALRALLFSLQSSQLSLDAHAGSGIARAVSDTLAVVMRALTRDAAPEADRRARLAVLQRWLRDHCGDPGVTVERLAAHHFLSVRQVHAIFAGASDSPAAYLRRVRLNRAAELLESRAASGLTVRAIAGEAGYSDSAAFIRAFTRAYGCSPTQWRAG</sequence>
<comment type="caution">
    <text evidence="5">The sequence shown here is derived from an EMBL/GenBank/DDBJ whole genome shotgun (WGS) entry which is preliminary data.</text>
</comment>
<reference evidence="5 6" key="1">
    <citation type="journal article" date="2016" name="Front. Microbiol.">
        <title>Genomic Resource of Rice Seed Associated Bacteria.</title>
        <authorList>
            <person name="Midha S."/>
            <person name="Bansal K."/>
            <person name="Sharma S."/>
            <person name="Kumar N."/>
            <person name="Patil P.P."/>
            <person name="Chaudhry V."/>
            <person name="Patil P.B."/>
        </authorList>
    </citation>
    <scope>NUCLEOTIDE SEQUENCE [LARGE SCALE GENOMIC DNA]</scope>
    <source>
        <strain evidence="5 6">NS354</strain>
    </source>
</reference>
<feature type="domain" description="HTH araC/xylS-type" evidence="4">
    <location>
        <begin position="187"/>
        <end position="288"/>
    </location>
</feature>
<dbReference type="PATRIC" id="fig|1079994.3.peg.1466"/>